<feature type="region of interest" description="Disordered" evidence="9">
    <location>
        <begin position="549"/>
        <end position="577"/>
    </location>
</feature>
<gene>
    <name evidence="12" type="ORF">GC106_35080</name>
</gene>
<evidence type="ECO:0000259" key="11">
    <source>
        <dbReference type="PROSITE" id="PS51178"/>
    </source>
</evidence>
<keyword evidence="5" id="KW-0378">Hydrolase</keyword>
<evidence type="ECO:0000256" key="1">
    <source>
        <dbReference type="ARBA" id="ARBA00022645"/>
    </source>
</evidence>
<dbReference type="InterPro" id="IPR005543">
    <property type="entry name" value="PASTA_dom"/>
</dbReference>
<comment type="catalytic activity">
    <reaction evidence="7">
        <text>Preferential cleavage: (Ac)2-L-Lys-D-Ala-|-D-Ala. Also transpeptidation of peptidyl-alanyl moieties that are N-acyl substituents of D-alanine.</text>
        <dbReference type="EC" id="3.4.16.4"/>
    </reaction>
</comment>
<dbReference type="Gene3D" id="3.40.710.10">
    <property type="entry name" value="DD-peptidase/beta-lactamase superfamily"/>
    <property type="match status" value="1"/>
</dbReference>
<dbReference type="Gene3D" id="1.10.3810.10">
    <property type="entry name" value="Biosynthetic peptidoglycan transglycosylase-like"/>
    <property type="match status" value="1"/>
</dbReference>
<protein>
    <submittedName>
        <fullName evidence="12">Multimodular transpeptidase-transglycosylase</fullName>
    </submittedName>
</protein>
<dbReference type="InterPro" id="IPR036950">
    <property type="entry name" value="PBP_transglycosylase"/>
</dbReference>
<evidence type="ECO:0000256" key="8">
    <source>
        <dbReference type="ARBA" id="ARBA00049902"/>
    </source>
</evidence>
<dbReference type="SUPFAM" id="SSF56601">
    <property type="entry name" value="beta-lactamase/transpeptidase-like"/>
    <property type="match status" value="1"/>
</dbReference>
<keyword evidence="6" id="KW-0511">Multifunctional enzyme</keyword>
<evidence type="ECO:0000256" key="5">
    <source>
        <dbReference type="ARBA" id="ARBA00022801"/>
    </source>
</evidence>
<proteinExistence type="predicted"/>
<accession>A0ABX2F528</accession>
<evidence type="ECO:0000256" key="7">
    <source>
        <dbReference type="ARBA" id="ARBA00034000"/>
    </source>
</evidence>
<dbReference type="InterPro" id="IPR050396">
    <property type="entry name" value="Glycosyltr_51/Transpeptidase"/>
</dbReference>
<evidence type="ECO:0000256" key="4">
    <source>
        <dbReference type="ARBA" id="ARBA00022679"/>
    </source>
</evidence>
<evidence type="ECO:0000256" key="9">
    <source>
        <dbReference type="SAM" id="MobiDB-lite"/>
    </source>
</evidence>
<organism evidence="12 13">
    <name type="scientific">Kibdelosporangium persicum</name>
    <dbReference type="NCBI Taxonomy" id="2698649"/>
    <lineage>
        <taxon>Bacteria</taxon>
        <taxon>Bacillati</taxon>
        <taxon>Actinomycetota</taxon>
        <taxon>Actinomycetes</taxon>
        <taxon>Pseudonocardiales</taxon>
        <taxon>Pseudonocardiaceae</taxon>
        <taxon>Kibdelosporangium</taxon>
    </lineage>
</organism>
<feature type="compositionally biased region" description="Polar residues" evidence="9">
    <location>
        <begin position="817"/>
        <end position="840"/>
    </location>
</feature>
<sequence>MTKLTTFERPRFHPFVDYSHTGAQKSMRYRSVVSGGKGLLGTLAFVRFTSGVVKMLSLCVLAGVLVAGMLFPMVGALGVASNRASDTIDSAQAEMVEIPPPLITSMTAANGQRIATLYDQYRIPVAAEQISPVMKEALIAIEDRRFYEHHGVDWKGTTRAALSTSGGNQQGGSTLTQQYVKNYLINVVYRNNKAEQQKAQEAKVARKLREARLALQLEQKMTKEEIITGYLNVVEFSNSIYGIGAAAATYFNTTPDKLTVPQSALLAGMVQNPTMFNPWQRAPQALSRRNVVIDTMIETGRVSKADGEAAKATPLGVAEEPVKPAKNCNGAGPEAGFFCQYVTEYLEKLGFTQDQLATGGYTIKTSLDLSATSLAKKAAMEQVPKTTDGIANVMAIVKPGKEKHEVVALVSNRDYGQDASKGQTQYPQPYGIENKFGTGSIYKIFTAAAALEKGLGINTQIDTPTTYVSHLFTGGSEKSCPRTERPNDGNTRWYCLSNYNDQYPPRMTLQDALAKSPNTGFVKLEEMLGSTDPVVDMLVRLGMRETMASNMSGKPAKPGEESQAQHFRSKPGYPGNASLTLGPSPMSPLELANVAATLMSGGVWCPPSPIVEIIDRNGKPVDLKGKEQPCEQAVAEGLANTLVIGLSKDDLPGGTAHNAARTVGWNRPMMGKTGTTQDFKSAGFVGAVPQYAAAALTFADGNRPRPINVNSDPPRLSDNGNIFGGKTPAQTWFAAMKPLLGDAPILPLPPTDPRYVDGGPETKVPDVVGKSQEEATNILQGAGYQVAVLQRDDSRRRGTVVSQTPRGTKLPGGTITIYVSTGIAPQQHDTPVNPPASSGAPTGTPPPTGGEEPGGGEPGGDPGGGEGGGDPGGGEGGGGGDPGGG</sequence>
<reference evidence="12 13" key="1">
    <citation type="submission" date="2020-01" db="EMBL/GenBank/DDBJ databases">
        <title>Kibdelosporangium persica a novel Actinomycetes from a hot desert in Iran.</title>
        <authorList>
            <person name="Safaei N."/>
            <person name="Zaburannyi N."/>
            <person name="Mueller R."/>
            <person name="Wink J."/>
        </authorList>
    </citation>
    <scope>NUCLEOTIDE SEQUENCE [LARGE SCALE GENOMIC DNA]</scope>
    <source>
        <strain evidence="12 13">4NS15</strain>
    </source>
</reference>
<keyword evidence="10" id="KW-0472">Membrane</keyword>
<keyword evidence="1" id="KW-0121">Carboxypeptidase</keyword>
<dbReference type="PROSITE" id="PS51178">
    <property type="entry name" value="PASTA"/>
    <property type="match status" value="1"/>
</dbReference>
<feature type="transmembrane region" description="Helical" evidence="10">
    <location>
        <begin position="55"/>
        <end position="80"/>
    </location>
</feature>
<keyword evidence="3" id="KW-0328">Glycosyltransferase</keyword>
<evidence type="ECO:0000313" key="12">
    <source>
        <dbReference type="EMBL" id="NRN66288.1"/>
    </source>
</evidence>
<dbReference type="InterPro" id="IPR001264">
    <property type="entry name" value="Glyco_trans_51"/>
</dbReference>
<dbReference type="Pfam" id="PF00912">
    <property type="entry name" value="Transgly"/>
    <property type="match status" value="1"/>
</dbReference>
<dbReference type="SUPFAM" id="SSF53955">
    <property type="entry name" value="Lysozyme-like"/>
    <property type="match status" value="1"/>
</dbReference>
<dbReference type="CDD" id="cd06577">
    <property type="entry name" value="PASTA_pknB"/>
    <property type="match status" value="1"/>
</dbReference>
<evidence type="ECO:0000256" key="6">
    <source>
        <dbReference type="ARBA" id="ARBA00023268"/>
    </source>
</evidence>
<dbReference type="Pfam" id="PF00905">
    <property type="entry name" value="Transpeptidase"/>
    <property type="match status" value="1"/>
</dbReference>
<feature type="region of interest" description="Disordered" evidence="9">
    <location>
        <begin position="794"/>
        <end position="885"/>
    </location>
</feature>
<evidence type="ECO:0000256" key="2">
    <source>
        <dbReference type="ARBA" id="ARBA00022670"/>
    </source>
</evidence>
<dbReference type="EMBL" id="JAAATY010000009">
    <property type="protein sequence ID" value="NRN66288.1"/>
    <property type="molecule type" value="Genomic_DNA"/>
</dbReference>
<dbReference type="PANTHER" id="PTHR32282:SF33">
    <property type="entry name" value="PEPTIDOGLYCAN GLYCOSYLTRANSFERASE"/>
    <property type="match status" value="1"/>
</dbReference>
<keyword evidence="10" id="KW-0812">Transmembrane</keyword>
<keyword evidence="2" id="KW-0645">Protease</keyword>
<feature type="domain" description="PASTA" evidence="11">
    <location>
        <begin position="759"/>
        <end position="821"/>
    </location>
</feature>
<keyword evidence="10" id="KW-1133">Transmembrane helix</keyword>
<dbReference type="Pfam" id="PF03793">
    <property type="entry name" value="PASTA"/>
    <property type="match status" value="1"/>
</dbReference>
<dbReference type="Proteomes" id="UP000763557">
    <property type="component" value="Unassembled WGS sequence"/>
</dbReference>
<keyword evidence="4" id="KW-0808">Transferase</keyword>
<keyword evidence="13" id="KW-1185">Reference proteome</keyword>
<dbReference type="SMART" id="SM00740">
    <property type="entry name" value="PASTA"/>
    <property type="match status" value="1"/>
</dbReference>
<feature type="compositionally biased region" description="Gly residues" evidence="9">
    <location>
        <begin position="851"/>
        <end position="885"/>
    </location>
</feature>
<dbReference type="Gene3D" id="3.30.10.20">
    <property type="match status" value="1"/>
</dbReference>
<evidence type="ECO:0000313" key="13">
    <source>
        <dbReference type="Proteomes" id="UP000763557"/>
    </source>
</evidence>
<dbReference type="PANTHER" id="PTHR32282">
    <property type="entry name" value="BINDING PROTEIN TRANSPEPTIDASE, PUTATIVE-RELATED"/>
    <property type="match status" value="1"/>
</dbReference>
<name>A0ABX2F528_9PSEU</name>
<evidence type="ECO:0000256" key="3">
    <source>
        <dbReference type="ARBA" id="ARBA00022676"/>
    </source>
</evidence>
<comment type="catalytic activity">
    <reaction evidence="8">
        <text>[GlcNAc-(1-&gt;4)-Mur2Ac(oyl-L-Ala-gamma-D-Glu-L-Lys-D-Ala-D-Ala)](n)-di-trans,octa-cis-undecaprenyl diphosphate + beta-D-GlcNAc-(1-&gt;4)-Mur2Ac(oyl-L-Ala-gamma-D-Glu-L-Lys-D-Ala-D-Ala)-di-trans,octa-cis-undecaprenyl diphosphate = [GlcNAc-(1-&gt;4)-Mur2Ac(oyl-L-Ala-gamma-D-Glu-L-Lys-D-Ala-D-Ala)](n+1)-di-trans,octa-cis-undecaprenyl diphosphate + di-trans,octa-cis-undecaprenyl diphosphate + H(+)</text>
        <dbReference type="Rhea" id="RHEA:23708"/>
        <dbReference type="Rhea" id="RHEA-COMP:9602"/>
        <dbReference type="Rhea" id="RHEA-COMP:9603"/>
        <dbReference type="ChEBI" id="CHEBI:15378"/>
        <dbReference type="ChEBI" id="CHEBI:58405"/>
        <dbReference type="ChEBI" id="CHEBI:60033"/>
        <dbReference type="ChEBI" id="CHEBI:78435"/>
        <dbReference type="EC" id="2.4.99.28"/>
    </reaction>
</comment>
<dbReference type="InterPro" id="IPR001460">
    <property type="entry name" value="PCN-bd_Tpept"/>
</dbReference>
<evidence type="ECO:0000256" key="10">
    <source>
        <dbReference type="SAM" id="Phobius"/>
    </source>
</evidence>
<comment type="caution">
    <text evidence="12">The sequence shown here is derived from an EMBL/GenBank/DDBJ whole genome shotgun (WGS) entry which is preliminary data.</text>
</comment>
<dbReference type="InterPro" id="IPR012338">
    <property type="entry name" value="Beta-lactam/transpept-like"/>
</dbReference>
<dbReference type="InterPro" id="IPR023346">
    <property type="entry name" value="Lysozyme-like_dom_sf"/>
</dbReference>